<organism evidence="2 3">
    <name type="scientific">Pilibacter termitis</name>
    <dbReference type="NCBI Taxonomy" id="263852"/>
    <lineage>
        <taxon>Bacteria</taxon>
        <taxon>Bacillati</taxon>
        <taxon>Bacillota</taxon>
        <taxon>Bacilli</taxon>
        <taxon>Lactobacillales</taxon>
        <taxon>Enterococcaceae</taxon>
        <taxon>Pilibacter</taxon>
    </lineage>
</organism>
<proteinExistence type="predicted"/>
<keyword evidence="3" id="KW-1185">Reference proteome</keyword>
<keyword evidence="1" id="KW-0812">Transmembrane</keyword>
<protein>
    <submittedName>
        <fullName evidence="2">Niacin transporter</fullName>
    </submittedName>
</protein>
<accession>A0A1T4PLN8</accession>
<dbReference type="AlphaFoldDB" id="A0A1T4PLN8"/>
<reference evidence="2 3" key="1">
    <citation type="submission" date="2017-02" db="EMBL/GenBank/DDBJ databases">
        <authorList>
            <person name="Peterson S.W."/>
        </authorList>
    </citation>
    <scope>NUCLEOTIDE SEQUENCE [LARGE SCALE GENOMIC DNA]</scope>
    <source>
        <strain evidence="2 3">ATCC BAA-1030</strain>
    </source>
</reference>
<keyword evidence="1" id="KW-0472">Membrane</keyword>
<name>A0A1T4PLN8_9ENTE</name>
<dbReference type="RefSeq" id="WP_078807783.1">
    <property type="nucleotide sequence ID" value="NZ_FUXI01000021.1"/>
</dbReference>
<feature type="transmembrane region" description="Helical" evidence="1">
    <location>
        <begin position="145"/>
        <end position="171"/>
    </location>
</feature>
<feature type="transmembrane region" description="Helical" evidence="1">
    <location>
        <begin position="79"/>
        <end position="98"/>
    </location>
</feature>
<dbReference type="STRING" id="263852.SAMN02745116_01857"/>
<dbReference type="OrthoDB" id="1631895at2"/>
<dbReference type="EMBL" id="FUXI01000021">
    <property type="protein sequence ID" value="SJZ92483.1"/>
    <property type="molecule type" value="Genomic_DNA"/>
</dbReference>
<dbReference type="Proteomes" id="UP000190328">
    <property type="component" value="Unassembled WGS sequence"/>
</dbReference>
<sequence>MNTTAKNNVRILTISALLTALGILIPFVMPVKLVIGPASFTLASHVPVMIAMFFSPIMAMFVSLGTTVGFMLALPVPTIWLRALTHLIFAVGGAYVLQKRPDILTNKGKLQVFNFIIALIHALAEVLIVFGFYALGFGNLDTQALFNFLLLIGFGTIAHSMIDFQIAYVLANGLSRIYPIQAFEKASTHFKKSKLA</sequence>
<keyword evidence="1" id="KW-1133">Transmembrane helix</keyword>
<evidence type="ECO:0000313" key="2">
    <source>
        <dbReference type="EMBL" id="SJZ92483.1"/>
    </source>
</evidence>
<feature type="transmembrane region" description="Helical" evidence="1">
    <location>
        <begin position="12"/>
        <end position="35"/>
    </location>
</feature>
<evidence type="ECO:0000313" key="3">
    <source>
        <dbReference type="Proteomes" id="UP000190328"/>
    </source>
</evidence>
<evidence type="ECO:0000256" key="1">
    <source>
        <dbReference type="SAM" id="Phobius"/>
    </source>
</evidence>
<feature type="transmembrane region" description="Helical" evidence="1">
    <location>
        <begin position="110"/>
        <end position="133"/>
    </location>
</feature>
<gene>
    <name evidence="2" type="ORF">SAMN02745116_01857</name>
</gene>
<feature type="transmembrane region" description="Helical" evidence="1">
    <location>
        <begin position="47"/>
        <end position="73"/>
    </location>
</feature>